<keyword evidence="4" id="KW-0456">Lyase</keyword>
<evidence type="ECO:0000256" key="3">
    <source>
        <dbReference type="ARBA" id="ARBA00022833"/>
    </source>
</evidence>
<evidence type="ECO:0000256" key="2">
    <source>
        <dbReference type="ARBA" id="ARBA00022723"/>
    </source>
</evidence>
<keyword evidence="8" id="KW-1185">Reference proteome</keyword>
<dbReference type="GO" id="GO:0046872">
    <property type="term" value="F:metal ion binding"/>
    <property type="evidence" value="ECO:0007669"/>
    <property type="project" value="UniProtKB-KW"/>
</dbReference>
<name>A0AA39GSE0_SARSR</name>
<dbReference type="PANTHER" id="PTHR33337:SF33">
    <property type="entry name" value="CENP-V_GFA DOMAIN-CONTAINING PROTEIN"/>
    <property type="match status" value="1"/>
</dbReference>
<dbReference type="Proteomes" id="UP001175261">
    <property type="component" value="Unassembled WGS sequence"/>
</dbReference>
<evidence type="ECO:0000256" key="1">
    <source>
        <dbReference type="ARBA" id="ARBA00005495"/>
    </source>
</evidence>
<dbReference type="PROSITE" id="PS51891">
    <property type="entry name" value="CENP_V_GFA"/>
    <property type="match status" value="1"/>
</dbReference>
<reference evidence="7" key="1">
    <citation type="submission" date="2022-10" db="EMBL/GenBank/DDBJ databases">
        <title>Determination and structural analysis of whole genome sequence of Sarocladium strictum F4-1.</title>
        <authorList>
            <person name="Hu L."/>
            <person name="Jiang Y."/>
        </authorList>
    </citation>
    <scope>NUCLEOTIDE SEQUENCE</scope>
    <source>
        <strain evidence="7">F4-1</strain>
    </source>
</reference>
<accession>A0AA39GSE0</accession>
<evidence type="ECO:0000313" key="7">
    <source>
        <dbReference type="EMBL" id="KAK0392294.1"/>
    </source>
</evidence>
<feature type="region of interest" description="Disordered" evidence="5">
    <location>
        <begin position="60"/>
        <end position="88"/>
    </location>
</feature>
<dbReference type="InterPro" id="IPR006913">
    <property type="entry name" value="CENP-V/GFA"/>
</dbReference>
<evidence type="ECO:0000313" key="8">
    <source>
        <dbReference type="Proteomes" id="UP001175261"/>
    </source>
</evidence>
<dbReference type="AlphaFoldDB" id="A0AA39GSE0"/>
<dbReference type="GO" id="GO:0016846">
    <property type="term" value="F:carbon-sulfur lyase activity"/>
    <property type="evidence" value="ECO:0007669"/>
    <property type="project" value="InterPro"/>
</dbReference>
<dbReference type="PANTHER" id="PTHR33337">
    <property type="entry name" value="GFA DOMAIN-CONTAINING PROTEIN"/>
    <property type="match status" value="1"/>
</dbReference>
<organism evidence="7 8">
    <name type="scientific">Sarocladium strictum</name>
    <name type="common">Black bundle disease fungus</name>
    <name type="synonym">Acremonium strictum</name>
    <dbReference type="NCBI Taxonomy" id="5046"/>
    <lineage>
        <taxon>Eukaryota</taxon>
        <taxon>Fungi</taxon>
        <taxon>Dikarya</taxon>
        <taxon>Ascomycota</taxon>
        <taxon>Pezizomycotina</taxon>
        <taxon>Sordariomycetes</taxon>
        <taxon>Hypocreomycetidae</taxon>
        <taxon>Hypocreales</taxon>
        <taxon>Sarocladiaceae</taxon>
        <taxon>Sarocladium</taxon>
    </lineage>
</organism>
<keyword evidence="2" id="KW-0479">Metal-binding</keyword>
<keyword evidence="3" id="KW-0862">Zinc</keyword>
<dbReference type="InterPro" id="IPR011057">
    <property type="entry name" value="Mss4-like_sf"/>
</dbReference>
<dbReference type="Gene3D" id="3.90.1590.10">
    <property type="entry name" value="glutathione-dependent formaldehyde- activating enzyme (gfa)"/>
    <property type="match status" value="1"/>
</dbReference>
<feature type="domain" description="CENP-V/GFA" evidence="6">
    <location>
        <begin position="13"/>
        <end position="130"/>
    </location>
</feature>
<feature type="compositionally biased region" description="Low complexity" evidence="5">
    <location>
        <begin position="78"/>
        <end position="88"/>
    </location>
</feature>
<comment type="similarity">
    <text evidence="1">Belongs to the Gfa family.</text>
</comment>
<comment type="caution">
    <text evidence="7">The sequence shown here is derived from an EMBL/GenBank/DDBJ whole genome shotgun (WGS) entry which is preliminary data.</text>
</comment>
<dbReference type="SUPFAM" id="SSF51316">
    <property type="entry name" value="Mss4-like"/>
    <property type="match status" value="2"/>
</dbReference>
<evidence type="ECO:0000256" key="4">
    <source>
        <dbReference type="ARBA" id="ARBA00023239"/>
    </source>
</evidence>
<proteinExistence type="inferred from homology"/>
<evidence type="ECO:0000259" key="6">
    <source>
        <dbReference type="PROSITE" id="PS51891"/>
    </source>
</evidence>
<dbReference type="Pfam" id="PF04828">
    <property type="entry name" value="GFA"/>
    <property type="match status" value="1"/>
</dbReference>
<dbReference type="EMBL" id="JAPDFR010000001">
    <property type="protein sequence ID" value="KAK0392294.1"/>
    <property type="molecule type" value="Genomic_DNA"/>
</dbReference>
<gene>
    <name evidence="7" type="ORF">NLU13_1790</name>
</gene>
<sequence length="217" mass="23459">MANYASIPNLFPMQGGCPCGQTRFRLELPPLIVHCCHCTACQLQQGTAFALNAVIESHNLTLHPPPSPPPISDGRGGSSTPTSASAGIAGLVGSEYPPNLRRHGQVTGGVDQPTKPEVVTVPSASGAGQHIACCPSCRAGLWSYYADAGPILPYVRVGTLDRTQRRSIFTISDGKPQFEGYFPDRAAFYRDDAKERARAMEPRLKEWKDGMRKAFDM</sequence>
<protein>
    <recommendedName>
        <fullName evidence="6">CENP-V/GFA domain-containing protein</fullName>
    </recommendedName>
</protein>
<evidence type="ECO:0000256" key="5">
    <source>
        <dbReference type="SAM" id="MobiDB-lite"/>
    </source>
</evidence>